<gene>
    <name evidence="1" type="ORF">BSL78_26965</name>
</gene>
<dbReference type="EMBL" id="MRZV01001719">
    <property type="protein sequence ID" value="PIK36204.1"/>
    <property type="molecule type" value="Genomic_DNA"/>
</dbReference>
<name>A0A2G8JKC5_STIJA</name>
<sequence>MHPEIVGALREFLLRNKVLTADEERSLYSIALENPCHCYYISTQIKTQNTPHEHLMRLIFQTRPWRQESNTLLNVDAWLSWNTNSLATFYQVCQVFSRVSTDPSIRGCSEWYVPLPPHSLAPMASATAAIFGVPGIGLPEGQMVPPVSNSSFVSASNNDGFPPVRHRPPQLIQYMLPWDPPIMGGMGFKRSSRRMNSLVLTTK</sequence>
<organism evidence="1 2">
    <name type="scientific">Stichopus japonicus</name>
    <name type="common">Sea cucumber</name>
    <dbReference type="NCBI Taxonomy" id="307972"/>
    <lineage>
        <taxon>Eukaryota</taxon>
        <taxon>Metazoa</taxon>
        <taxon>Echinodermata</taxon>
        <taxon>Eleutherozoa</taxon>
        <taxon>Echinozoa</taxon>
        <taxon>Holothuroidea</taxon>
        <taxon>Aspidochirotacea</taxon>
        <taxon>Aspidochirotida</taxon>
        <taxon>Stichopodidae</taxon>
        <taxon>Apostichopus</taxon>
    </lineage>
</organism>
<comment type="caution">
    <text evidence="1">The sequence shown here is derived from an EMBL/GenBank/DDBJ whole genome shotgun (WGS) entry which is preliminary data.</text>
</comment>
<proteinExistence type="predicted"/>
<keyword evidence="2" id="KW-1185">Reference proteome</keyword>
<dbReference type="Proteomes" id="UP000230750">
    <property type="component" value="Unassembled WGS sequence"/>
</dbReference>
<dbReference type="AlphaFoldDB" id="A0A2G8JKC5"/>
<accession>A0A2G8JKC5</accession>
<evidence type="ECO:0000313" key="2">
    <source>
        <dbReference type="Proteomes" id="UP000230750"/>
    </source>
</evidence>
<evidence type="ECO:0000313" key="1">
    <source>
        <dbReference type="EMBL" id="PIK36204.1"/>
    </source>
</evidence>
<protein>
    <submittedName>
        <fullName evidence="1">Uncharacterized protein</fullName>
    </submittedName>
</protein>
<reference evidence="1 2" key="1">
    <citation type="journal article" date="2017" name="PLoS Biol.">
        <title>The sea cucumber genome provides insights into morphological evolution and visceral regeneration.</title>
        <authorList>
            <person name="Zhang X."/>
            <person name="Sun L."/>
            <person name="Yuan J."/>
            <person name="Sun Y."/>
            <person name="Gao Y."/>
            <person name="Zhang L."/>
            <person name="Li S."/>
            <person name="Dai H."/>
            <person name="Hamel J.F."/>
            <person name="Liu C."/>
            <person name="Yu Y."/>
            <person name="Liu S."/>
            <person name="Lin W."/>
            <person name="Guo K."/>
            <person name="Jin S."/>
            <person name="Xu P."/>
            <person name="Storey K.B."/>
            <person name="Huan P."/>
            <person name="Zhang T."/>
            <person name="Zhou Y."/>
            <person name="Zhang J."/>
            <person name="Lin C."/>
            <person name="Li X."/>
            <person name="Xing L."/>
            <person name="Huo D."/>
            <person name="Sun M."/>
            <person name="Wang L."/>
            <person name="Mercier A."/>
            <person name="Li F."/>
            <person name="Yang H."/>
            <person name="Xiang J."/>
        </authorList>
    </citation>
    <scope>NUCLEOTIDE SEQUENCE [LARGE SCALE GENOMIC DNA]</scope>
    <source>
        <strain evidence="1">Shaxun</strain>
        <tissue evidence="1">Muscle</tissue>
    </source>
</reference>